<dbReference type="AlphaFoldDB" id="A0A9W7WMH7"/>
<feature type="region of interest" description="Disordered" evidence="1">
    <location>
        <begin position="65"/>
        <end position="98"/>
    </location>
</feature>
<accession>A0A9W7WMH7</accession>
<feature type="compositionally biased region" description="Basic and acidic residues" evidence="1">
    <location>
        <begin position="77"/>
        <end position="86"/>
    </location>
</feature>
<proteinExistence type="predicted"/>
<evidence type="ECO:0000313" key="2">
    <source>
        <dbReference type="EMBL" id="KAI7804753.1"/>
    </source>
</evidence>
<comment type="caution">
    <text evidence="2">The sequence shown here is derived from an EMBL/GenBank/DDBJ whole genome shotgun (WGS) entry which is preliminary data.</text>
</comment>
<evidence type="ECO:0000313" key="3">
    <source>
        <dbReference type="Proteomes" id="UP001059041"/>
    </source>
</evidence>
<reference evidence="2" key="1">
    <citation type="submission" date="2021-02" db="EMBL/GenBank/DDBJ databases">
        <title>Comparative genomics reveals that relaxation of natural selection precedes convergent phenotypic evolution of cavefish.</title>
        <authorList>
            <person name="Peng Z."/>
        </authorList>
    </citation>
    <scope>NUCLEOTIDE SEQUENCE</scope>
    <source>
        <tissue evidence="2">Muscle</tissue>
    </source>
</reference>
<feature type="non-terminal residue" evidence="2">
    <location>
        <position position="242"/>
    </location>
</feature>
<evidence type="ECO:0000256" key="1">
    <source>
        <dbReference type="SAM" id="MobiDB-lite"/>
    </source>
</evidence>
<name>A0A9W7WMH7_TRIRA</name>
<gene>
    <name evidence="2" type="ORF">IRJ41_017195</name>
</gene>
<organism evidence="2 3">
    <name type="scientific">Triplophysa rosa</name>
    <name type="common">Cave loach</name>
    <dbReference type="NCBI Taxonomy" id="992332"/>
    <lineage>
        <taxon>Eukaryota</taxon>
        <taxon>Metazoa</taxon>
        <taxon>Chordata</taxon>
        <taxon>Craniata</taxon>
        <taxon>Vertebrata</taxon>
        <taxon>Euteleostomi</taxon>
        <taxon>Actinopterygii</taxon>
        <taxon>Neopterygii</taxon>
        <taxon>Teleostei</taxon>
        <taxon>Ostariophysi</taxon>
        <taxon>Cypriniformes</taxon>
        <taxon>Nemacheilidae</taxon>
        <taxon>Triplophysa</taxon>
    </lineage>
</organism>
<keyword evidence="3" id="KW-1185">Reference proteome</keyword>
<protein>
    <submittedName>
        <fullName evidence="2">Uncharacterized protein</fullName>
    </submittedName>
</protein>
<dbReference type="Proteomes" id="UP001059041">
    <property type="component" value="Linkage Group LG10"/>
</dbReference>
<dbReference type="EMBL" id="JAFHDT010000010">
    <property type="protein sequence ID" value="KAI7804753.1"/>
    <property type="molecule type" value="Genomic_DNA"/>
</dbReference>
<sequence length="242" mass="27650">MEDERSLLPASKWMITTVQGTEMQEKGILGQRKSNHLPPLTGRQEVPLNVGLETGSQSVCDKTGDSIVKSHPPQPAKDTEWRDGPVHHYSTPSQGEHCGTNNTVQGHMKGLLLAQTMLSRQATKKRQAQQKCFRERRGRQKRVYTSETVEGNEMEDRQRVRLVSRPTERNIFWDESEGQILDVRDLLQPSPELIDPEYENGMKIKPQTDRGFESEVEDWNFEGPVMKSCRKSLCKTHINRGL</sequence>